<sequence length="420" mass="48170">MNYIKVKGTYDVLPTEAENWVALESYVRKLFKTYNYGEIRTPMMEYSNVIHRETELSDMVIKETYNFKDKSDRDLTLRPEGTAGVIRSYVENKLYAQAGVTKLYYMGPNFRYERPQKGRFRQFMQFGCEVLGSNEPSIDAEVIELAYETIYRLGLKQVSVKLNSLGDDASKANYRQALIDFLTPVKDKLSKDSQDRLTHNPLRILDSKDTADIELIKNAPLPLDYLNETSKQHFDSVLELLNLMNIPYEIDRKLVRGLDYYAHTVFEIHATIKGFGAQNALGGGGRYQNLVKELGGPDTPGIGYAFGMERLLSALEQEGITLTSPKQLDVYFITFDQQSRKKAIQLQHILRSENILSDIDHLNRGFKPQLKEALRYDSKFIIIIGENELNNNVVQLKNTKTEEQVEVSMDTLLDTLKELL</sequence>
<dbReference type="HAMAP" id="MF_00127">
    <property type="entry name" value="His_tRNA_synth"/>
    <property type="match status" value="1"/>
</dbReference>
<gene>
    <name evidence="9" type="primary">hisS</name>
    <name evidence="12" type="ORF">FNV44_01490</name>
</gene>
<dbReference type="SUPFAM" id="SSF55681">
    <property type="entry name" value="Class II aaRS and biotin synthetases"/>
    <property type="match status" value="1"/>
</dbReference>
<keyword evidence="3 9" id="KW-0436">Ligase</keyword>
<dbReference type="PANTHER" id="PTHR43707">
    <property type="entry name" value="HISTIDYL-TRNA SYNTHETASE"/>
    <property type="match status" value="1"/>
</dbReference>
<comment type="caution">
    <text evidence="12">The sequence shown here is derived from an EMBL/GenBank/DDBJ whole genome shotgun (WGS) entry which is preliminary data.</text>
</comment>
<feature type="binding site" evidence="10">
    <location>
        <position position="129"/>
    </location>
    <ligand>
        <name>L-histidine</name>
        <dbReference type="ChEBI" id="CHEBI:57595"/>
    </ligand>
</feature>
<dbReference type="InterPro" id="IPR041715">
    <property type="entry name" value="HisRS-like_core"/>
</dbReference>
<dbReference type="Pfam" id="PF03129">
    <property type="entry name" value="HGTP_anticodon"/>
    <property type="match status" value="1"/>
</dbReference>
<keyword evidence="7 9" id="KW-0030">Aminoacyl-tRNA synthetase</keyword>
<dbReference type="AlphaFoldDB" id="A0A553IHQ8"/>
<evidence type="ECO:0000256" key="5">
    <source>
        <dbReference type="ARBA" id="ARBA00022840"/>
    </source>
</evidence>
<dbReference type="Pfam" id="PF13393">
    <property type="entry name" value="tRNA-synt_His"/>
    <property type="match status" value="1"/>
</dbReference>
<dbReference type="SMR" id="A0A553IHQ8"/>
<evidence type="ECO:0000256" key="10">
    <source>
        <dbReference type="PIRSR" id="PIRSR001549-1"/>
    </source>
</evidence>
<dbReference type="RefSeq" id="WP_012242769.1">
    <property type="nucleotide sequence ID" value="NZ_JACAOE010000001.1"/>
</dbReference>
<feature type="binding site" evidence="10">
    <location>
        <position position="125"/>
    </location>
    <ligand>
        <name>L-histidine</name>
        <dbReference type="ChEBI" id="CHEBI:57595"/>
    </ligand>
</feature>
<dbReference type="GO" id="GO:0005737">
    <property type="term" value="C:cytoplasm"/>
    <property type="evidence" value="ECO:0007669"/>
    <property type="project" value="UniProtKB-SubCell"/>
</dbReference>
<evidence type="ECO:0000256" key="7">
    <source>
        <dbReference type="ARBA" id="ARBA00023146"/>
    </source>
</evidence>
<feature type="domain" description="Aminoacyl-transfer RNA synthetases class-II family profile" evidence="11">
    <location>
        <begin position="23"/>
        <end position="325"/>
    </location>
</feature>
<dbReference type="NCBIfam" id="TIGR00442">
    <property type="entry name" value="hisS"/>
    <property type="match status" value="1"/>
</dbReference>
<dbReference type="InterPro" id="IPR004154">
    <property type="entry name" value="Anticodon-bd"/>
</dbReference>
<organism evidence="12 13">
    <name type="scientific">Acholeplasma laidlawii</name>
    <dbReference type="NCBI Taxonomy" id="2148"/>
    <lineage>
        <taxon>Bacteria</taxon>
        <taxon>Bacillati</taxon>
        <taxon>Mycoplasmatota</taxon>
        <taxon>Mollicutes</taxon>
        <taxon>Acholeplasmatales</taxon>
        <taxon>Acholeplasmataceae</taxon>
        <taxon>Acholeplasma</taxon>
    </lineage>
</organism>
<comment type="catalytic activity">
    <reaction evidence="8 9">
        <text>tRNA(His) + L-histidine + ATP = L-histidyl-tRNA(His) + AMP + diphosphate + H(+)</text>
        <dbReference type="Rhea" id="RHEA:17313"/>
        <dbReference type="Rhea" id="RHEA-COMP:9665"/>
        <dbReference type="Rhea" id="RHEA-COMP:9689"/>
        <dbReference type="ChEBI" id="CHEBI:15378"/>
        <dbReference type="ChEBI" id="CHEBI:30616"/>
        <dbReference type="ChEBI" id="CHEBI:33019"/>
        <dbReference type="ChEBI" id="CHEBI:57595"/>
        <dbReference type="ChEBI" id="CHEBI:78442"/>
        <dbReference type="ChEBI" id="CHEBI:78527"/>
        <dbReference type="ChEBI" id="CHEBI:456215"/>
        <dbReference type="EC" id="6.1.1.21"/>
    </reaction>
</comment>
<dbReference type="InterPro" id="IPR036621">
    <property type="entry name" value="Anticodon-bd_dom_sf"/>
</dbReference>
<dbReference type="GO" id="GO:0006427">
    <property type="term" value="P:histidyl-tRNA aminoacylation"/>
    <property type="evidence" value="ECO:0007669"/>
    <property type="project" value="UniProtKB-UniRule"/>
</dbReference>
<dbReference type="EMBL" id="VKID01000001">
    <property type="protein sequence ID" value="TRX99740.1"/>
    <property type="molecule type" value="Genomic_DNA"/>
</dbReference>
<evidence type="ECO:0000256" key="6">
    <source>
        <dbReference type="ARBA" id="ARBA00022917"/>
    </source>
</evidence>
<evidence type="ECO:0000256" key="3">
    <source>
        <dbReference type="ARBA" id="ARBA00022598"/>
    </source>
</evidence>
<feature type="binding site" evidence="10">
    <location>
        <position position="256"/>
    </location>
    <ligand>
        <name>L-histidine</name>
        <dbReference type="ChEBI" id="CHEBI:57595"/>
    </ligand>
</feature>
<comment type="subcellular location">
    <subcellularLocation>
        <location evidence="9">Cytoplasm</location>
    </subcellularLocation>
</comment>
<evidence type="ECO:0000256" key="9">
    <source>
        <dbReference type="HAMAP-Rule" id="MF_00127"/>
    </source>
</evidence>
<keyword evidence="5 9" id="KW-0067">ATP-binding</keyword>
<evidence type="ECO:0000313" key="12">
    <source>
        <dbReference type="EMBL" id="TRX99740.1"/>
    </source>
</evidence>
<proteinExistence type="inferred from homology"/>
<evidence type="ECO:0000256" key="4">
    <source>
        <dbReference type="ARBA" id="ARBA00022741"/>
    </source>
</evidence>
<dbReference type="GeneID" id="41338979"/>
<dbReference type="SUPFAM" id="SSF52954">
    <property type="entry name" value="Class II aaRS ABD-related"/>
    <property type="match status" value="1"/>
</dbReference>
<feature type="binding site" evidence="10">
    <location>
        <position position="111"/>
    </location>
    <ligand>
        <name>L-histidine</name>
        <dbReference type="ChEBI" id="CHEBI:57595"/>
    </ligand>
</feature>
<dbReference type="CDD" id="cd00773">
    <property type="entry name" value="HisRS-like_core"/>
    <property type="match status" value="1"/>
</dbReference>
<name>A0A553IHQ8_ACHLA</name>
<dbReference type="InterPro" id="IPR015807">
    <property type="entry name" value="His-tRNA-ligase"/>
</dbReference>
<dbReference type="PROSITE" id="PS50862">
    <property type="entry name" value="AA_TRNA_LIGASE_II"/>
    <property type="match status" value="1"/>
</dbReference>
<dbReference type="Proteomes" id="UP000315938">
    <property type="component" value="Unassembled WGS sequence"/>
</dbReference>
<dbReference type="InterPro" id="IPR006195">
    <property type="entry name" value="aa-tRNA-synth_II"/>
</dbReference>
<evidence type="ECO:0000259" key="11">
    <source>
        <dbReference type="PROSITE" id="PS50862"/>
    </source>
</evidence>
<dbReference type="EC" id="6.1.1.21" evidence="9"/>
<keyword evidence="4 9" id="KW-0547">Nucleotide-binding</keyword>
<dbReference type="InterPro" id="IPR033656">
    <property type="entry name" value="HisRS_anticodon"/>
</dbReference>
<dbReference type="GO" id="GO:0005524">
    <property type="term" value="F:ATP binding"/>
    <property type="evidence" value="ECO:0007669"/>
    <property type="project" value="UniProtKB-UniRule"/>
</dbReference>
<feature type="binding site" evidence="10">
    <location>
        <begin position="260"/>
        <end position="261"/>
    </location>
    <ligand>
        <name>L-histidine</name>
        <dbReference type="ChEBI" id="CHEBI:57595"/>
    </ligand>
</feature>
<dbReference type="InterPro" id="IPR045864">
    <property type="entry name" value="aa-tRNA-synth_II/BPL/LPL"/>
</dbReference>
<dbReference type="GO" id="GO:0004821">
    <property type="term" value="F:histidine-tRNA ligase activity"/>
    <property type="evidence" value="ECO:0007669"/>
    <property type="project" value="UniProtKB-UniRule"/>
</dbReference>
<protein>
    <recommendedName>
        <fullName evidence="9">Histidine--tRNA ligase</fullName>
        <ecNumber evidence="9">6.1.1.21</ecNumber>
    </recommendedName>
    <alternativeName>
        <fullName evidence="9">Histidyl-tRNA synthetase</fullName>
        <shortName evidence="9">HisRS</shortName>
    </alternativeName>
</protein>
<evidence type="ECO:0000256" key="1">
    <source>
        <dbReference type="ARBA" id="ARBA00008226"/>
    </source>
</evidence>
<dbReference type="PANTHER" id="PTHR43707:SF1">
    <property type="entry name" value="HISTIDINE--TRNA LIGASE, MITOCHONDRIAL-RELATED"/>
    <property type="match status" value="1"/>
</dbReference>
<dbReference type="CDD" id="cd00859">
    <property type="entry name" value="HisRS_anticodon"/>
    <property type="match status" value="1"/>
</dbReference>
<accession>A0A553IHQ8</accession>
<comment type="similarity">
    <text evidence="1 9">Belongs to the class-II aminoacyl-tRNA synthetase family.</text>
</comment>
<comment type="subunit">
    <text evidence="9">Homodimer.</text>
</comment>
<dbReference type="InterPro" id="IPR004516">
    <property type="entry name" value="HisRS/HisZ"/>
</dbReference>
<keyword evidence="2 9" id="KW-0963">Cytoplasm</keyword>
<feature type="binding site" evidence="10">
    <location>
        <begin position="80"/>
        <end position="82"/>
    </location>
    <ligand>
        <name>L-histidine</name>
        <dbReference type="ChEBI" id="CHEBI:57595"/>
    </ligand>
</feature>
<evidence type="ECO:0000313" key="13">
    <source>
        <dbReference type="Proteomes" id="UP000315938"/>
    </source>
</evidence>
<keyword evidence="6 9" id="KW-0648">Protein biosynthesis</keyword>
<dbReference type="Gene3D" id="3.30.930.10">
    <property type="entry name" value="Bira Bifunctional Protein, Domain 2"/>
    <property type="match status" value="1"/>
</dbReference>
<dbReference type="Gene3D" id="3.40.50.800">
    <property type="entry name" value="Anticodon-binding domain"/>
    <property type="match status" value="1"/>
</dbReference>
<evidence type="ECO:0000256" key="2">
    <source>
        <dbReference type="ARBA" id="ARBA00022490"/>
    </source>
</evidence>
<evidence type="ECO:0000256" key="8">
    <source>
        <dbReference type="ARBA" id="ARBA00047639"/>
    </source>
</evidence>
<dbReference type="OMA" id="CGGGNFK"/>
<reference evidence="12 13" key="1">
    <citation type="submission" date="2019-07" db="EMBL/GenBank/DDBJ databases">
        <title>Genome sequence of Acholeplasma laidlawii strain with increased resistance to erythromycin.</title>
        <authorList>
            <person name="Medvedeva E.S."/>
            <person name="Baranova N.B."/>
            <person name="Siniagina M.N."/>
            <person name="Mouzykantov A."/>
            <person name="Chernova O.A."/>
            <person name="Chernov V.M."/>
        </authorList>
    </citation>
    <scope>NUCLEOTIDE SEQUENCE [LARGE SCALE GENOMIC DNA]</scope>
    <source>
        <strain evidence="12 13">PG8REry</strain>
    </source>
</reference>
<dbReference type="PIRSF" id="PIRSF001549">
    <property type="entry name" value="His-tRNA_synth"/>
    <property type="match status" value="1"/>
</dbReference>